<reference evidence="1 2" key="1">
    <citation type="submission" date="2018-06" db="EMBL/GenBank/DDBJ databases">
        <authorList>
            <consortium name="Pathogen Informatics"/>
            <person name="Doyle S."/>
        </authorList>
    </citation>
    <scope>NUCLEOTIDE SEQUENCE [LARGE SCALE GENOMIC DNA]</scope>
    <source>
        <strain evidence="1 2">NCTC10786</strain>
    </source>
</reference>
<dbReference type="Proteomes" id="UP000251584">
    <property type="component" value="Unassembled WGS sequence"/>
</dbReference>
<protein>
    <submittedName>
        <fullName evidence="1">TPR-domain protein</fullName>
    </submittedName>
</protein>
<evidence type="ECO:0000313" key="1">
    <source>
        <dbReference type="EMBL" id="SQB28239.1"/>
    </source>
</evidence>
<organism evidence="1 2">
    <name type="scientific">Citrobacter koseri</name>
    <name type="common">Citrobacter diversus</name>
    <dbReference type="NCBI Taxonomy" id="545"/>
    <lineage>
        <taxon>Bacteria</taxon>
        <taxon>Pseudomonadati</taxon>
        <taxon>Pseudomonadota</taxon>
        <taxon>Gammaproteobacteria</taxon>
        <taxon>Enterobacterales</taxon>
        <taxon>Enterobacteriaceae</taxon>
        <taxon>Citrobacter</taxon>
    </lineage>
</organism>
<gene>
    <name evidence="1" type="ORF">NCTC10786_02198</name>
</gene>
<evidence type="ECO:0000313" key="2">
    <source>
        <dbReference type="Proteomes" id="UP000251584"/>
    </source>
</evidence>
<name>A0A2X2XQZ3_CITKO</name>
<accession>A0A2X2XQZ3</accession>
<sequence>MILSAPGIMANEGDCCMWPTTIFRRVKNSGRGDTVILAVAWDRNLTDDNGPYIELMTGVFTDNQPRFYLACAV</sequence>
<dbReference type="EMBL" id="UAVY01000004">
    <property type="protein sequence ID" value="SQB28239.1"/>
    <property type="molecule type" value="Genomic_DNA"/>
</dbReference>
<proteinExistence type="predicted"/>
<dbReference type="AlphaFoldDB" id="A0A2X2XQZ3"/>